<dbReference type="NCBIfam" id="TIGR01484">
    <property type="entry name" value="HAD-SF-IIB"/>
    <property type="match status" value="1"/>
</dbReference>
<name>A0ABV6HTB4_9PAST</name>
<dbReference type="Proteomes" id="UP001589769">
    <property type="component" value="Unassembled WGS sequence"/>
</dbReference>
<dbReference type="NCBIfam" id="TIGR00099">
    <property type="entry name" value="Cof-subfamily"/>
    <property type="match status" value="1"/>
</dbReference>
<dbReference type="InterPro" id="IPR006379">
    <property type="entry name" value="HAD-SF_hydro_IIB"/>
</dbReference>
<dbReference type="SUPFAM" id="SSF56784">
    <property type="entry name" value="HAD-like"/>
    <property type="match status" value="1"/>
</dbReference>
<dbReference type="Pfam" id="PF08282">
    <property type="entry name" value="Hydrolase_3"/>
    <property type="match status" value="1"/>
</dbReference>
<evidence type="ECO:0000313" key="2">
    <source>
        <dbReference type="Proteomes" id="UP001589769"/>
    </source>
</evidence>
<dbReference type="InterPro" id="IPR036412">
    <property type="entry name" value="HAD-like_sf"/>
</dbReference>
<keyword evidence="1" id="KW-0378">Hydrolase</keyword>
<organism evidence="1 2">
    <name type="scientific">Gallibacterium melopsittaci</name>
    <dbReference type="NCBI Taxonomy" id="516063"/>
    <lineage>
        <taxon>Bacteria</taxon>
        <taxon>Pseudomonadati</taxon>
        <taxon>Pseudomonadota</taxon>
        <taxon>Gammaproteobacteria</taxon>
        <taxon>Pasteurellales</taxon>
        <taxon>Pasteurellaceae</taxon>
        <taxon>Gallibacterium</taxon>
    </lineage>
</organism>
<dbReference type="RefSeq" id="WP_382372553.1">
    <property type="nucleotide sequence ID" value="NZ_JBHLWA010000004.1"/>
</dbReference>
<comment type="caution">
    <text evidence="1">The sequence shown here is derived from an EMBL/GenBank/DDBJ whole genome shotgun (WGS) entry which is preliminary data.</text>
</comment>
<dbReference type="EMBL" id="JBHLWA010000004">
    <property type="protein sequence ID" value="MFC0322111.1"/>
    <property type="molecule type" value="Genomic_DNA"/>
</dbReference>
<accession>A0ABV6HTB4</accession>
<dbReference type="InterPro" id="IPR023214">
    <property type="entry name" value="HAD_sf"/>
</dbReference>
<dbReference type="Gene3D" id="3.40.50.1000">
    <property type="entry name" value="HAD superfamily/HAD-like"/>
    <property type="match status" value="1"/>
</dbReference>
<gene>
    <name evidence="1" type="ORF">ACFFHT_00790</name>
</gene>
<dbReference type="SFLD" id="SFLDS00003">
    <property type="entry name" value="Haloacid_Dehalogenase"/>
    <property type="match status" value="1"/>
</dbReference>
<dbReference type="SFLD" id="SFLDG01140">
    <property type="entry name" value="C2.B:_Phosphomannomutase_and_P"/>
    <property type="match status" value="1"/>
</dbReference>
<evidence type="ECO:0000313" key="1">
    <source>
        <dbReference type="EMBL" id="MFC0322111.1"/>
    </source>
</evidence>
<proteinExistence type="predicted"/>
<reference evidence="1 2" key="1">
    <citation type="submission" date="2024-09" db="EMBL/GenBank/DDBJ databases">
        <authorList>
            <person name="Sun Q."/>
            <person name="Mori K."/>
        </authorList>
    </citation>
    <scope>NUCLEOTIDE SEQUENCE [LARGE SCALE GENOMIC DNA]</scope>
    <source>
        <strain evidence="1 2">CCM 7538</strain>
    </source>
</reference>
<dbReference type="GO" id="GO:0016787">
    <property type="term" value="F:hydrolase activity"/>
    <property type="evidence" value="ECO:0007669"/>
    <property type="project" value="UniProtKB-KW"/>
</dbReference>
<protein>
    <submittedName>
        <fullName evidence="1">Cof-type HAD-IIB family hydrolase</fullName>
    </submittedName>
</protein>
<dbReference type="PANTHER" id="PTHR10000:SF25">
    <property type="entry name" value="PHOSPHATASE YKRA-RELATED"/>
    <property type="match status" value="1"/>
</dbReference>
<dbReference type="Gene3D" id="3.30.1240.10">
    <property type="match status" value="1"/>
</dbReference>
<dbReference type="PROSITE" id="PS01229">
    <property type="entry name" value="COF_2"/>
    <property type="match status" value="1"/>
</dbReference>
<dbReference type="PANTHER" id="PTHR10000">
    <property type="entry name" value="PHOSPHOSERINE PHOSPHATASE"/>
    <property type="match status" value="1"/>
</dbReference>
<sequence>MLKNPIKIIFFDIDETLYVKDKAILPNTIPTVIRSLKNKGIIPAIATGRARCAFPEKIDQLIKDEGIELFVTINGQYNSYQNQVIAKHPIAKQDIEHIIQFLKQHQIEYAFVGNEDIAVSNITPQLKQALDPITTRYFIDADYYQTHDIFQLLLFYPAEQDQFIAESGILGEQFKTVRWHEYSVDCLVATGSKASGIDAVVEHFGLTIDNVMAFGDGLNDIEMISHVGTGVAMGNAHPSLKEVANYITEDIEHDGVLKGLLALGVLTEDDLQS</sequence>
<keyword evidence="2" id="KW-1185">Reference proteome</keyword>
<dbReference type="InterPro" id="IPR000150">
    <property type="entry name" value="Cof"/>
</dbReference>